<dbReference type="InterPro" id="IPR052173">
    <property type="entry name" value="Beta-lactam_resp_regulator"/>
</dbReference>
<feature type="region of interest" description="Disordered" evidence="1">
    <location>
        <begin position="317"/>
        <end position="336"/>
    </location>
</feature>
<accession>A0A1I7LC41</accession>
<keyword evidence="2" id="KW-0472">Membrane</keyword>
<evidence type="ECO:0000313" key="4">
    <source>
        <dbReference type="EMBL" id="SFV07289.1"/>
    </source>
</evidence>
<evidence type="ECO:0000259" key="3">
    <source>
        <dbReference type="Pfam" id="PF05569"/>
    </source>
</evidence>
<dbReference type="CDD" id="cd07341">
    <property type="entry name" value="M56_BlaR1_MecR1_like"/>
    <property type="match status" value="1"/>
</dbReference>
<feature type="compositionally biased region" description="Low complexity" evidence="1">
    <location>
        <begin position="343"/>
        <end position="355"/>
    </location>
</feature>
<dbReference type="EMBL" id="FPBO01000026">
    <property type="protein sequence ID" value="SFV07289.1"/>
    <property type="molecule type" value="Genomic_DNA"/>
</dbReference>
<feature type="transmembrane region" description="Helical" evidence="2">
    <location>
        <begin position="32"/>
        <end position="54"/>
    </location>
</feature>
<reference evidence="5" key="1">
    <citation type="submission" date="2016-10" db="EMBL/GenBank/DDBJ databases">
        <authorList>
            <person name="Varghese N."/>
            <person name="Submissions S."/>
        </authorList>
    </citation>
    <scope>NUCLEOTIDE SEQUENCE [LARGE SCALE GENOMIC DNA]</scope>
    <source>
        <strain evidence="5">CGMCC 1.11014</strain>
    </source>
</reference>
<evidence type="ECO:0000313" key="5">
    <source>
        <dbReference type="Proteomes" id="UP000199391"/>
    </source>
</evidence>
<dbReference type="RefSeq" id="WP_093558061.1">
    <property type="nucleotide sequence ID" value="NZ_FPBO01000026.1"/>
</dbReference>
<dbReference type="Proteomes" id="UP000199391">
    <property type="component" value="Unassembled WGS sequence"/>
</dbReference>
<dbReference type="AlphaFoldDB" id="A0A1I7LC41"/>
<dbReference type="STRING" id="1035707.SAMN05216552_102686"/>
<dbReference type="PANTHER" id="PTHR34978">
    <property type="entry name" value="POSSIBLE SENSOR-TRANSDUCER PROTEIN BLAR"/>
    <property type="match status" value="1"/>
</dbReference>
<evidence type="ECO:0000256" key="2">
    <source>
        <dbReference type="SAM" id="Phobius"/>
    </source>
</evidence>
<dbReference type="Pfam" id="PF05569">
    <property type="entry name" value="Peptidase_M56"/>
    <property type="match status" value="1"/>
</dbReference>
<protein>
    <submittedName>
        <fullName evidence="4">Signal transducer regulating beta-lactamase production, contains metallopeptidase domain</fullName>
    </submittedName>
</protein>
<feature type="transmembrane region" description="Helical" evidence="2">
    <location>
        <begin position="6"/>
        <end position="25"/>
    </location>
</feature>
<proteinExistence type="predicted"/>
<sequence>MDHAFHMLAILSAVLAAATLLVLALRPMLSRVFGAGVAYASWLLLPMVLIVGLLPRPLRQEALTASAQFTAPAIVKQAIVIVAASEAPRVPAAPLMAAWLVGVALALCVMARQHRRFLRGLGELHATGEDGVYRAASDRAGPALVGVLRPKIVVPRDFESRYTLREQALILAHERVHAQRGDALANVLAGMLLALFWFHPLAHVAVRRFRLDQELACDAAVLDDFPEARRSYADAILKTQLASSGQAFACTWQSIHPLKGRIMSIARPPVGKQIRIAGKWTLAIGIAASCTAAWAFGPQAEAPLVAKAVSAPQAVAAPGVKPSSTPKKAEAAPALASAAGAPRAAPAATAGGTAPSPQPAPAPVADRVDVTIQLKVNDSREQSIAMKGVGLGDNTASFSSGEAEDRCNYEFRVLPAPGADFYQINAMVHCTNKMPSAPRLVAKLGQPSRIRAGEQKATGFEGFDMTVLVSKAE</sequence>
<evidence type="ECO:0000256" key="1">
    <source>
        <dbReference type="SAM" id="MobiDB-lite"/>
    </source>
</evidence>
<feature type="domain" description="Peptidase M56" evidence="3">
    <location>
        <begin position="14"/>
        <end position="265"/>
    </location>
</feature>
<keyword evidence="2" id="KW-0812">Transmembrane</keyword>
<feature type="transmembrane region" description="Helical" evidence="2">
    <location>
        <begin position="92"/>
        <end position="111"/>
    </location>
</feature>
<keyword evidence="5" id="KW-1185">Reference proteome</keyword>
<dbReference type="InterPro" id="IPR008756">
    <property type="entry name" value="Peptidase_M56"/>
</dbReference>
<organism evidence="4 5">
    <name type="scientific">Pseudoduganella namucuonensis</name>
    <dbReference type="NCBI Taxonomy" id="1035707"/>
    <lineage>
        <taxon>Bacteria</taxon>
        <taxon>Pseudomonadati</taxon>
        <taxon>Pseudomonadota</taxon>
        <taxon>Betaproteobacteria</taxon>
        <taxon>Burkholderiales</taxon>
        <taxon>Oxalobacteraceae</taxon>
        <taxon>Telluria group</taxon>
        <taxon>Pseudoduganella</taxon>
    </lineage>
</organism>
<dbReference type="PANTHER" id="PTHR34978:SF3">
    <property type="entry name" value="SLR0241 PROTEIN"/>
    <property type="match status" value="1"/>
</dbReference>
<feature type="transmembrane region" description="Helical" evidence="2">
    <location>
        <begin position="183"/>
        <end position="202"/>
    </location>
</feature>
<gene>
    <name evidence="4" type="ORF">SAMN05216552_102686</name>
</gene>
<keyword evidence="2" id="KW-1133">Transmembrane helix</keyword>
<dbReference type="OrthoDB" id="1628901at2"/>
<name>A0A1I7LC41_9BURK</name>
<feature type="region of interest" description="Disordered" evidence="1">
    <location>
        <begin position="343"/>
        <end position="363"/>
    </location>
</feature>